<accession>A0ABM9WKA2</accession>
<evidence type="ECO:0000313" key="2">
    <source>
        <dbReference type="EMBL" id="EAQ31331.1"/>
    </source>
</evidence>
<dbReference type="InterPro" id="IPR016181">
    <property type="entry name" value="Acyl_CoA_acyltransferase"/>
</dbReference>
<proteinExistence type="predicted"/>
<comment type="caution">
    <text evidence="2">The sequence shown here is derived from an EMBL/GenBank/DDBJ whole genome shotgun (WGS) entry which is preliminary data.</text>
</comment>
<dbReference type="PROSITE" id="PS51186">
    <property type="entry name" value="GNAT"/>
    <property type="match status" value="1"/>
</dbReference>
<dbReference type="Proteomes" id="UP000016543">
    <property type="component" value="Unassembled WGS sequence"/>
</dbReference>
<sequence length="157" mass="17683">MPNSSLKTERFNLDRHAIAKVVSIEQQLYDNLAYPELLFYQAAHQWPNSQFICRDNNDILAYAMYAPAEKANTLWLMSAAVKPGCQGRGVGTKLLSDSLRSLDEQGVTCVLLSVAPSNAAAISVYQKLGFEVVRKAEHYLGLREHRLIMQRKITNKE</sequence>
<gene>
    <name evidence="2" type="ORF">OS145_06357</name>
</gene>
<keyword evidence="3" id="KW-1185">Reference proteome</keyword>
<organism evidence="2 3">
    <name type="scientific">Idiomarina baltica OS145</name>
    <dbReference type="NCBI Taxonomy" id="314276"/>
    <lineage>
        <taxon>Bacteria</taxon>
        <taxon>Pseudomonadati</taxon>
        <taxon>Pseudomonadota</taxon>
        <taxon>Gammaproteobacteria</taxon>
        <taxon>Alteromonadales</taxon>
        <taxon>Idiomarinaceae</taxon>
        <taxon>Idiomarina</taxon>
    </lineage>
</organism>
<dbReference type="CDD" id="cd04301">
    <property type="entry name" value="NAT_SF"/>
    <property type="match status" value="1"/>
</dbReference>
<feature type="domain" description="N-acetyltransferase" evidence="1">
    <location>
        <begin position="8"/>
        <end position="154"/>
    </location>
</feature>
<dbReference type="PANTHER" id="PTHR43617">
    <property type="entry name" value="L-AMINO ACID N-ACETYLTRANSFERASE"/>
    <property type="match status" value="1"/>
</dbReference>
<dbReference type="SUPFAM" id="SSF55729">
    <property type="entry name" value="Acyl-CoA N-acyltransferases (Nat)"/>
    <property type="match status" value="1"/>
</dbReference>
<dbReference type="InterPro" id="IPR050276">
    <property type="entry name" value="MshD_Acetyltransferase"/>
</dbReference>
<dbReference type="RefSeq" id="WP_006955847.1">
    <property type="nucleotide sequence ID" value="NZ_CH672406.1"/>
</dbReference>
<dbReference type="EMBL" id="AAMX01000019">
    <property type="protein sequence ID" value="EAQ31331.1"/>
    <property type="molecule type" value="Genomic_DNA"/>
</dbReference>
<evidence type="ECO:0000259" key="1">
    <source>
        <dbReference type="PROSITE" id="PS51186"/>
    </source>
</evidence>
<reference evidence="2 3" key="1">
    <citation type="submission" date="2006-01" db="EMBL/GenBank/DDBJ databases">
        <authorList>
            <person name="Brettar I."/>
            <person name="Hofle M."/>
            <person name="Ferriera S."/>
            <person name="Johnson J."/>
            <person name="Kravitz S."/>
            <person name="Halpern A."/>
            <person name="Remington K."/>
            <person name="Beeson K."/>
            <person name="Tran B."/>
            <person name="Rogers Y.-H."/>
            <person name="Friedman R."/>
            <person name="Venter J.C."/>
        </authorList>
    </citation>
    <scope>NUCLEOTIDE SEQUENCE [LARGE SCALE GENOMIC DNA]</scope>
    <source>
        <strain evidence="2 3">OS145</strain>
    </source>
</reference>
<evidence type="ECO:0000313" key="3">
    <source>
        <dbReference type="Proteomes" id="UP000016543"/>
    </source>
</evidence>
<dbReference type="Gene3D" id="3.40.630.30">
    <property type="match status" value="1"/>
</dbReference>
<protein>
    <submittedName>
        <fullName evidence="2">Acetyltransferase, GNAT family protein</fullName>
    </submittedName>
</protein>
<dbReference type="Pfam" id="PF00583">
    <property type="entry name" value="Acetyltransf_1"/>
    <property type="match status" value="1"/>
</dbReference>
<name>A0ABM9WKA2_9GAMM</name>
<dbReference type="InterPro" id="IPR000182">
    <property type="entry name" value="GNAT_dom"/>
</dbReference>